<reference evidence="3 4" key="1">
    <citation type="journal article" date="2016" name="Mol. Biol. Evol.">
        <title>Comparative Genomics of Early-Diverging Mushroom-Forming Fungi Provides Insights into the Origins of Lignocellulose Decay Capabilities.</title>
        <authorList>
            <person name="Nagy L.G."/>
            <person name="Riley R."/>
            <person name="Tritt A."/>
            <person name="Adam C."/>
            <person name="Daum C."/>
            <person name="Floudas D."/>
            <person name="Sun H."/>
            <person name="Yadav J.S."/>
            <person name="Pangilinan J."/>
            <person name="Larsson K.H."/>
            <person name="Matsuura K."/>
            <person name="Barry K."/>
            <person name="Labutti K."/>
            <person name="Kuo R."/>
            <person name="Ohm R.A."/>
            <person name="Bhattacharya S.S."/>
            <person name="Shirouzu T."/>
            <person name="Yoshinaga Y."/>
            <person name="Martin F.M."/>
            <person name="Grigoriev I.V."/>
            <person name="Hibbett D.S."/>
        </authorList>
    </citation>
    <scope>NUCLEOTIDE SEQUENCE [LARGE SCALE GENOMIC DNA]</scope>
    <source>
        <strain evidence="3 4">HHB14362 ss-1</strain>
    </source>
</reference>
<keyword evidence="2" id="KW-1133">Transmembrane helix</keyword>
<accession>A0A165N0N8</accession>
<dbReference type="EMBL" id="KV425652">
    <property type="protein sequence ID" value="KZT19026.1"/>
    <property type="molecule type" value="Genomic_DNA"/>
</dbReference>
<dbReference type="OrthoDB" id="5394704at2759"/>
<protein>
    <submittedName>
        <fullName evidence="3">Uncharacterized protein</fullName>
    </submittedName>
</protein>
<evidence type="ECO:0000313" key="4">
    <source>
        <dbReference type="Proteomes" id="UP000076761"/>
    </source>
</evidence>
<sequence>MSTAKTAASAKTATQYISDLVKSRPILADTIDAICSTDDADIDRIISDSGYNLTYDGFYDAVVAKQSGPGFDLGMCGGLYEFTKPEDMKSRHLMVNPANSNIYIDGDATGNRTDQDGQVSWSYKGFKYAVTFDIGYDDSGSPRPHTFAGTRASGDRTESVSGRQIVPSPDEFVLNHPIALTIGFIATVSGVTVTTIVACLWNRIKGRLPWRRDEVMRGREWAVRFLRNQRDTFDPADVHYDRMQVEVEQAINRAVNKYLVQKDIDSSQLTDQQMEEIRKEASVDGTNKLEELAKAMVRAECKHKFGPYAEYVHDEDAVALITRESARRSYKDRVGGLDRKADYLQARVDFAINTAAEQKARENASAYKNAANTHEQEAAEYRKEESTKKTAKETEEQHLRERGKTEAEIRDDPYVQRLSREIKKHEEDARNKDQDAETARKQAETRDSDAEEAKKKAREAKEKADGKAGEIFGKK</sequence>
<dbReference type="AlphaFoldDB" id="A0A165N0N8"/>
<name>A0A165N0N8_9AGAM</name>
<proteinExistence type="predicted"/>
<evidence type="ECO:0000313" key="3">
    <source>
        <dbReference type="EMBL" id="KZT19026.1"/>
    </source>
</evidence>
<dbReference type="InParanoid" id="A0A165N0N8"/>
<dbReference type="Proteomes" id="UP000076761">
    <property type="component" value="Unassembled WGS sequence"/>
</dbReference>
<feature type="compositionally biased region" description="Basic and acidic residues" evidence="1">
    <location>
        <begin position="374"/>
        <end position="475"/>
    </location>
</feature>
<keyword evidence="2" id="KW-0812">Transmembrane</keyword>
<evidence type="ECO:0000256" key="2">
    <source>
        <dbReference type="SAM" id="Phobius"/>
    </source>
</evidence>
<feature type="transmembrane region" description="Helical" evidence="2">
    <location>
        <begin position="178"/>
        <end position="201"/>
    </location>
</feature>
<gene>
    <name evidence="3" type="ORF">NEOLEDRAFT_1173266</name>
</gene>
<evidence type="ECO:0000256" key="1">
    <source>
        <dbReference type="SAM" id="MobiDB-lite"/>
    </source>
</evidence>
<keyword evidence="2" id="KW-0472">Membrane</keyword>
<keyword evidence="4" id="KW-1185">Reference proteome</keyword>
<organism evidence="3 4">
    <name type="scientific">Neolentinus lepideus HHB14362 ss-1</name>
    <dbReference type="NCBI Taxonomy" id="1314782"/>
    <lineage>
        <taxon>Eukaryota</taxon>
        <taxon>Fungi</taxon>
        <taxon>Dikarya</taxon>
        <taxon>Basidiomycota</taxon>
        <taxon>Agaricomycotina</taxon>
        <taxon>Agaricomycetes</taxon>
        <taxon>Gloeophyllales</taxon>
        <taxon>Gloeophyllaceae</taxon>
        <taxon>Neolentinus</taxon>
    </lineage>
</organism>
<feature type="region of interest" description="Disordered" evidence="1">
    <location>
        <begin position="363"/>
        <end position="475"/>
    </location>
</feature>